<feature type="region of interest" description="Disordered" evidence="2">
    <location>
        <begin position="74"/>
        <end position="175"/>
    </location>
</feature>
<sequence>MSQLWRIPCFLLSPHFIRRKIIVTDPINFSYIGSIPETMLGCISASSKLLQQYRKRKSVGPRDLTPTMLRSIEEANKPAKRGKKPKPHKEGPVTKPTKGKTPKKRRSDKAAPSQPQSKKRKKPARSLILQSSSDLDSEYVPLKQKNTPSSDSENKSSDEEASNRGDSPPRSPTPEILALFSSVVAEHSATLSATAKAIEASISQCQQASRAVDASTKECKEATAKVNKLVSQAQLFLDSL</sequence>
<accession>A0AA35VQQ9</accession>
<evidence type="ECO:0000256" key="2">
    <source>
        <dbReference type="SAM" id="MobiDB-lite"/>
    </source>
</evidence>
<organism evidence="3 4">
    <name type="scientific">Lactuca saligna</name>
    <name type="common">Willowleaf lettuce</name>
    <dbReference type="NCBI Taxonomy" id="75948"/>
    <lineage>
        <taxon>Eukaryota</taxon>
        <taxon>Viridiplantae</taxon>
        <taxon>Streptophyta</taxon>
        <taxon>Embryophyta</taxon>
        <taxon>Tracheophyta</taxon>
        <taxon>Spermatophyta</taxon>
        <taxon>Magnoliopsida</taxon>
        <taxon>eudicotyledons</taxon>
        <taxon>Gunneridae</taxon>
        <taxon>Pentapetalae</taxon>
        <taxon>asterids</taxon>
        <taxon>campanulids</taxon>
        <taxon>Asterales</taxon>
        <taxon>Asteraceae</taxon>
        <taxon>Cichorioideae</taxon>
        <taxon>Cichorieae</taxon>
        <taxon>Lactucinae</taxon>
        <taxon>Lactuca</taxon>
    </lineage>
</organism>
<evidence type="ECO:0000256" key="1">
    <source>
        <dbReference type="SAM" id="Coils"/>
    </source>
</evidence>
<proteinExistence type="predicted"/>
<dbReference type="Proteomes" id="UP001177003">
    <property type="component" value="Chromosome 2"/>
</dbReference>
<protein>
    <submittedName>
        <fullName evidence="3">Uncharacterized protein</fullName>
    </submittedName>
</protein>
<feature type="compositionally biased region" description="Basic residues" evidence="2">
    <location>
        <begin position="97"/>
        <end position="107"/>
    </location>
</feature>
<keyword evidence="4" id="KW-1185">Reference proteome</keyword>
<keyword evidence="1" id="KW-0175">Coiled coil</keyword>
<feature type="compositionally biased region" description="Basic residues" evidence="2">
    <location>
        <begin position="78"/>
        <end position="87"/>
    </location>
</feature>
<reference evidence="3" key="1">
    <citation type="submission" date="2023-04" db="EMBL/GenBank/DDBJ databases">
        <authorList>
            <person name="Vijverberg K."/>
            <person name="Xiong W."/>
            <person name="Schranz E."/>
        </authorList>
    </citation>
    <scope>NUCLEOTIDE SEQUENCE</scope>
</reference>
<gene>
    <name evidence="3" type="ORF">LSALG_LOCUS11314</name>
</gene>
<dbReference type="EMBL" id="OX465078">
    <property type="protein sequence ID" value="CAI9271030.1"/>
    <property type="molecule type" value="Genomic_DNA"/>
</dbReference>
<name>A0AA35VQQ9_LACSI</name>
<feature type="compositionally biased region" description="Basic and acidic residues" evidence="2">
    <location>
        <begin position="152"/>
        <end position="163"/>
    </location>
</feature>
<feature type="compositionally biased region" description="Low complexity" evidence="2">
    <location>
        <begin position="125"/>
        <end position="134"/>
    </location>
</feature>
<evidence type="ECO:0000313" key="4">
    <source>
        <dbReference type="Proteomes" id="UP001177003"/>
    </source>
</evidence>
<evidence type="ECO:0000313" key="3">
    <source>
        <dbReference type="EMBL" id="CAI9271030.1"/>
    </source>
</evidence>
<feature type="coiled-coil region" evidence="1">
    <location>
        <begin position="205"/>
        <end position="232"/>
    </location>
</feature>
<dbReference type="AlphaFoldDB" id="A0AA35VQQ9"/>